<dbReference type="RefSeq" id="WP_090838146.1">
    <property type="nucleotide sequence ID" value="NZ_CANKYB010000006.1"/>
</dbReference>
<gene>
    <name evidence="2" type="ORF">SAMN05443431_102436</name>
</gene>
<keyword evidence="3" id="KW-1185">Reference proteome</keyword>
<keyword evidence="1" id="KW-1133">Transmembrane helix</keyword>
<keyword evidence="1" id="KW-0472">Membrane</keyword>
<evidence type="ECO:0000313" key="2">
    <source>
        <dbReference type="EMBL" id="SFI84619.1"/>
    </source>
</evidence>
<evidence type="ECO:0000313" key="3">
    <source>
        <dbReference type="Proteomes" id="UP000199559"/>
    </source>
</evidence>
<dbReference type="STRING" id="1144750.SAMN05443431_102436"/>
<dbReference type="Proteomes" id="UP000199559">
    <property type="component" value="Unassembled WGS sequence"/>
</dbReference>
<organism evidence="2 3">
    <name type="scientific">Olleya namhaensis</name>
    <dbReference type="NCBI Taxonomy" id="1144750"/>
    <lineage>
        <taxon>Bacteria</taxon>
        <taxon>Pseudomonadati</taxon>
        <taxon>Bacteroidota</taxon>
        <taxon>Flavobacteriia</taxon>
        <taxon>Flavobacteriales</taxon>
        <taxon>Flavobacteriaceae</taxon>
    </lineage>
</organism>
<keyword evidence="1" id="KW-0812">Transmembrane</keyword>
<protein>
    <submittedName>
        <fullName evidence="2">Uncharacterized protein</fullName>
    </submittedName>
</protein>
<name>A0A1I3LIM0_9FLAO</name>
<proteinExistence type="predicted"/>
<sequence length="79" mass="9367">MKYIIALSFIASVASIICGYWLEVDYAQKLIGFGVLGLFFVVIPLFTYHRWKDRDAKEYMLTKEKIEDMRKKEGDRRKL</sequence>
<feature type="transmembrane region" description="Helical" evidence="1">
    <location>
        <begin position="31"/>
        <end position="51"/>
    </location>
</feature>
<dbReference type="AlphaFoldDB" id="A0A1I3LIM0"/>
<accession>A0A1I3LIM0</accession>
<dbReference type="EMBL" id="FORM01000002">
    <property type="protein sequence ID" value="SFI84619.1"/>
    <property type="molecule type" value="Genomic_DNA"/>
</dbReference>
<reference evidence="3" key="1">
    <citation type="submission" date="2016-10" db="EMBL/GenBank/DDBJ databases">
        <authorList>
            <person name="Varghese N."/>
            <person name="Submissions S."/>
        </authorList>
    </citation>
    <scope>NUCLEOTIDE SEQUENCE [LARGE SCALE GENOMIC DNA]</scope>
    <source>
        <strain evidence="3">DSM 28881</strain>
    </source>
</reference>
<evidence type="ECO:0000256" key="1">
    <source>
        <dbReference type="SAM" id="Phobius"/>
    </source>
</evidence>